<keyword evidence="2 5" id="KW-0645">Protease</keyword>
<proteinExistence type="inferred from homology"/>
<dbReference type="GO" id="GO:0006508">
    <property type="term" value="P:proteolysis"/>
    <property type="evidence" value="ECO:0007669"/>
    <property type="project" value="UniProtKB-KW"/>
</dbReference>
<feature type="active site" description="Charge relay system" evidence="5">
    <location>
        <position position="108"/>
    </location>
</feature>
<dbReference type="GO" id="GO:0004252">
    <property type="term" value="F:serine-type endopeptidase activity"/>
    <property type="evidence" value="ECO:0007669"/>
    <property type="project" value="UniProtKB-UniRule"/>
</dbReference>
<sequence length="328" mass="33635">MTRRPEEALTRTQGSSSDKAANYREGVMNRTHWFWIWMCCALPLLAGCVPVAWEVWGPSWALSAIHVPPGGAPTAVTVVDGPLDGPLPPWLHRGPDFTSGRSQGRATHAWRVASLIHAVNPDAQVTVVTVLDGQGRGRRADILRGLAWAAGQPVPGAPVNRHPARVINASLVLAAPDSQCAPDLQRVVAAAAARGTVLVAAAGNDGGRAATRSPANCAGVVAVTALTVQLQAASYANTGASVAVAAPGGDARDGIDLGFGTSASGTSYAAPLVAGAVSRALALHPGWSSEALRDQVRRSARPLAQAACPGGGCGAGLLQVDRLLWPNL</sequence>
<dbReference type="PROSITE" id="PS00138">
    <property type="entry name" value="SUBTILASE_SER"/>
    <property type="match status" value="1"/>
</dbReference>
<dbReference type="PROSITE" id="PS51892">
    <property type="entry name" value="SUBTILASE"/>
    <property type="match status" value="1"/>
</dbReference>
<dbReference type="Proteomes" id="UP000600547">
    <property type="component" value="Unassembled WGS sequence"/>
</dbReference>
<feature type="domain" description="Peptidase S8/S53" evidence="7">
    <location>
        <begin position="116"/>
        <end position="306"/>
    </location>
</feature>
<feature type="transmembrane region" description="Helical" evidence="6">
    <location>
        <begin position="33"/>
        <end position="53"/>
    </location>
</feature>
<dbReference type="PANTHER" id="PTHR43806:SF11">
    <property type="entry name" value="CEREVISIN-RELATED"/>
    <property type="match status" value="1"/>
</dbReference>
<dbReference type="AlphaFoldDB" id="A0A8H9L8Q8"/>
<evidence type="ECO:0000256" key="2">
    <source>
        <dbReference type="ARBA" id="ARBA00022670"/>
    </source>
</evidence>
<keyword evidence="6" id="KW-0812">Transmembrane</keyword>
<evidence type="ECO:0000259" key="7">
    <source>
        <dbReference type="Pfam" id="PF00082"/>
    </source>
</evidence>
<keyword evidence="9" id="KW-1185">Reference proteome</keyword>
<feature type="active site" description="Charge relay system" evidence="5">
    <location>
        <position position="267"/>
    </location>
</feature>
<protein>
    <recommendedName>
        <fullName evidence="7">Peptidase S8/S53 domain-containing protein</fullName>
    </recommendedName>
</protein>
<evidence type="ECO:0000256" key="6">
    <source>
        <dbReference type="SAM" id="Phobius"/>
    </source>
</evidence>
<feature type="active site" description="Charge relay system" evidence="5">
    <location>
        <position position="80"/>
    </location>
</feature>
<evidence type="ECO:0000313" key="8">
    <source>
        <dbReference type="EMBL" id="GGM60110.1"/>
    </source>
</evidence>
<dbReference type="PANTHER" id="PTHR43806">
    <property type="entry name" value="PEPTIDASE S8"/>
    <property type="match status" value="1"/>
</dbReference>
<dbReference type="InterPro" id="IPR023828">
    <property type="entry name" value="Peptidase_S8_Ser-AS"/>
</dbReference>
<dbReference type="Gene3D" id="3.40.50.200">
    <property type="entry name" value="Peptidase S8/S53 domain"/>
    <property type="match status" value="1"/>
</dbReference>
<accession>A0A8H9L8Q8</accession>
<dbReference type="SUPFAM" id="SSF52743">
    <property type="entry name" value="Subtilisin-like"/>
    <property type="match status" value="1"/>
</dbReference>
<keyword evidence="6" id="KW-1133">Transmembrane helix</keyword>
<keyword evidence="4 5" id="KW-0720">Serine protease</keyword>
<evidence type="ECO:0000256" key="1">
    <source>
        <dbReference type="ARBA" id="ARBA00011073"/>
    </source>
</evidence>
<dbReference type="InterPro" id="IPR050131">
    <property type="entry name" value="Peptidase_S8_subtilisin-like"/>
</dbReference>
<dbReference type="Pfam" id="PF00082">
    <property type="entry name" value="Peptidase_S8"/>
    <property type="match status" value="1"/>
</dbReference>
<evidence type="ECO:0000256" key="4">
    <source>
        <dbReference type="ARBA" id="ARBA00022825"/>
    </source>
</evidence>
<organism evidence="8 9">
    <name type="scientific">Deinococcus arenae</name>
    <dbReference type="NCBI Taxonomy" id="1452751"/>
    <lineage>
        <taxon>Bacteria</taxon>
        <taxon>Thermotogati</taxon>
        <taxon>Deinococcota</taxon>
        <taxon>Deinococci</taxon>
        <taxon>Deinococcales</taxon>
        <taxon>Deinococcaceae</taxon>
        <taxon>Deinococcus</taxon>
    </lineage>
</organism>
<dbReference type="EMBL" id="BMQG01000034">
    <property type="protein sequence ID" value="GGM60110.1"/>
    <property type="molecule type" value="Genomic_DNA"/>
</dbReference>
<keyword evidence="3 5" id="KW-0378">Hydrolase</keyword>
<gene>
    <name evidence="8" type="ORF">GCM10008956_39690</name>
</gene>
<evidence type="ECO:0000256" key="5">
    <source>
        <dbReference type="PROSITE-ProRule" id="PRU01240"/>
    </source>
</evidence>
<reference evidence="9" key="1">
    <citation type="journal article" date="2019" name="Int. J. Syst. Evol. Microbiol.">
        <title>The Global Catalogue of Microorganisms (GCM) 10K type strain sequencing project: providing services to taxonomists for standard genome sequencing and annotation.</title>
        <authorList>
            <consortium name="The Broad Institute Genomics Platform"/>
            <consortium name="The Broad Institute Genome Sequencing Center for Infectious Disease"/>
            <person name="Wu L."/>
            <person name="Ma J."/>
        </authorList>
    </citation>
    <scope>NUCLEOTIDE SEQUENCE [LARGE SCALE GENOMIC DNA]</scope>
    <source>
        <strain evidence="9">JCM 31047</strain>
    </source>
</reference>
<dbReference type="InterPro" id="IPR000209">
    <property type="entry name" value="Peptidase_S8/S53_dom"/>
</dbReference>
<evidence type="ECO:0000313" key="9">
    <source>
        <dbReference type="Proteomes" id="UP000600547"/>
    </source>
</evidence>
<keyword evidence="6" id="KW-0472">Membrane</keyword>
<evidence type="ECO:0000256" key="3">
    <source>
        <dbReference type="ARBA" id="ARBA00022801"/>
    </source>
</evidence>
<comment type="caution">
    <text evidence="8">The sequence shown here is derived from an EMBL/GenBank/DDBJ whole genome shotgun (WGS) entry which is preliminary data.</text>
</comment>
<name>A0A8H9L8Q8_9DEIO</name>
<comment type="similarity">
    <text evidence="1 5">Belongs to the peptidase S8 family.</text>
</comment>
<dbReference type="InterPro" id="IPR036852">
    <property type="entry name" value="Peptidase_S8/S53_dom_sf"/>
</dbReference>